<dbReference type="EMBL" id="ML978070">
    <property type="protein sequence ID" value="KAF2014964.1"/>
    <property type="molecule type" value="Genomic_DNA"/>
</dbReference>
<keyword evidence="2" id="KW-1185">Reference proteome</keyword>
<protein>
    <submittedName>
        <fullName evidence="1">Uncharacterized protein</fullName>
    </submittedName>
</protein>
<evidence type="ECO:0000313" key="1">
    <source>
        <dbReference type="EMBL" id="KAF2014964.1"/>
    </source>
</evidence>
<gene>
    <name evidence="1" type="ORF">BU24DRAFT_451879</name>
</gene>
<dbReference type="RefSeq" id="XP_033383303.1">
    <property type="nucleotide sequence ID" value="XM_033531150.1"/>
</dbReference>
<sequence length="484" mass="54442">MKTETSLSPFESLPPELHDEILSHLATPLQTPKQISTDHRWNDSRADTYALVRRMTANESHGYESTLYAMRLVCRTLLRAATRALCRRFAIVLPIFEDGVVDFISSLSSPSPSSSYFVDAVRGVCIPLSSREMYFPRRTLSTEGDANGGLDRIRDFMVAFQGLLARKGVGERVECLNVTLPYVWESDSSGGGHDGYDKVPVFDVNMLDGLRVYFADLLGMPGGVWANLTDLRLAMPAAVDCSVLGVVLGDEMLGRLRHLYLRYMDATGPGGSKAYLSCFDENTDGDERVGMSNLQKEYPNRTYGPDLCKIVNRCPNLESLGLAGTQHIDCTLLDFKPRRGGGLRMLYLDRVKITFEKLIELFSTDEGGVASELRSLWMHDVELQTGTWGDVFQHLIKNCPELSYFCPDSLVYDRNGESSDLKEYHYRAWEDIQPVFTADYRDVELVQELINKVVKQAGGLDNYPDDHLESMWADDIDLNDDEEE</sequence>
<dbReference type="SUPFAM" id="SSF52047">
    <property type="entry name" value="RNI-like"/>
    <property type="match status" value="1"/>
</dbReference>
<dbReference type="InterPro" id="IPR032675">
    <property type="entry name" value="LRR_dom_sf"/>
</dbReference>
<organism evidence="1 2">
    <name type="scientific">Aaosphaeria arxii CBS 175.79</name>
    <dbReference type="NCBI Taxonomy" id="1450172"/>
    <lineage>
        <taxon>Eukaryota</taxon>
        <taxon>Fungi</taxon>
        <taxon>Dikarya</taxon>
        <taxon>Ascomycota</taxon>
        <taxon>Pezizomycotina</taxon>
        <taxon>Dothideomycetes</taxon>
        <taxon>Pleosporomycetidae</taxon>
        <taxon>Pleosporales</taxon>
        <taxon>Pleosporales incertae sedis</taxon>
        <taxon>Aaosphaeria</taxon>
    </lineage>
</organism>
<proteinExistence type="predicted"/>
<dbReference type="OrthoDB" id="3799527at2759"/>
<dbReference type="Gene3D" id="3.80.10.10">
    <property type="entry name" value="Ribonuclease Inhibitor"/>
    <property type="match status" value="1"/>
</dbReference>
<accession>A0A6A5XRN6</accession>
<evidence type="ECO:0000313" key="2">
    <source>
        <dbReference type="Proteomes" id="UP000799778"/>
    </source>
</evidence>
<dbReference type="Proteomes" id="UP000799778">
    <property type="component" value="Unassembled WGS sequence"/>
</dbReference>
<dbReference type="GeneID" id="54288547"/>
<name>A0A6A5XRN6_9PLEO</name>
<reference evidence="1" key="1">
    <citation type="journal article" date="2020" name="Stud. Mycol.">
        <title>101 Dothideomycetes genomes: a test case for predicting lifestyles and emergence of pathogens.</title>
        <authorList>
            <person name="Haridas S."/>
            <person name="Albert R."/>
            <person name="Binder M."/>
            <person name="Bloem J."/>
            <person name="Labutti K."/>
            <person name="Salamov A."/>
            <person name="Andreopoulos B."/>
            <person name="Baker S."/>
            <person name="Barry K."/>
            <person name="Bills G."/>
            <person name="Bluhm B."/>
            <person name="Cannon C."/>
            <person name="Castanera R."/>
            <person name="Culley D."/>
            <person name="Daum C."/>
            <person name="Ezra D."/>
            <person name="Gonzalez J."/>
            <person name="Henrissat B."/>
            <person name="Kuo A."/>
            <person name="Liang C."/>
            <person name="Lipzen A."/>
            <person name="Lutzoni F."/>
            <person name="Magnuson J."/>
            <person name="Mondo S."/>
            <person name="Nolan M."/>
            <person name="Ohm R."/>
            <person name="Pangilinan J."/>
            <person name="Park H.-J."/>
            <person name="Ramirez L."/>
            <person name="Alfaro M."/>
            <person name="Sun H."/>
            <person name="Tritt A."/>
            <person name="Yoshinaga Y."/>
            <person name="Zwiers L.-H."/>
            <person name="Turgeon B."/>
            <person name="Goodwin S."/>
            <person name="Spatafora J."/>
            <person name="Crous P."/>
            <person name="Grigoriev I."/>
        </authorList>
    </citation>
    <scope>NUCLEOTIDE SEQUENCE</scope>
    <source>
        <strain evidence="1">CBS 175.79</strain>
    </source>
</reference>
<dbReference type="AlphaFoldDB" id="A0A6A5XRN6"/>